<dbReference type="InterPro" id="IPR045865">
    <property type="entry name" value="ACT-like_dom_sf"/>
</dbReference>
<dbReference type="PIRSF" id="PIRSF001500">
    <property type="entry name" value="Chor_mut_pdt_Ppr"/>
    <property type="match status" value="1"/>
</dbReference>
<keyword evidence="7 9" id="KW-0456">Lyase</keyword>
<dbReference type="Gene3D" id="3.40.190.10">
    <property type="entry name" value="Periplasmic binding protein-like II"/>
    <property type="match status" value="2"/>
</dbReference>
<reference evidence="12 13" key="1">
    <citation type="submission" date="2023-07" db="EMBL/GenBank/DDBJ databases">
        <title>Genomic Encyclopedia of Type Strains, Phase IV (KMG-IV): sequencing the most valuable type-strain genomes for metagenomic binning, comparative biology and taxonomic classification.</title>
        <authorList>
            <person name="Goeker M."/>
        </authorList>
    </citation>
    <scope>NUCLEOTIDE SEQUENCE [LARGE SCALE GENOMIC DNA]</scope>
    <source>
        <strain evidence="12 13">DSM 12751</strain>
    </source>
</reference>
<dbReference type="PROSITE" id="PS51671">
    <property type="entry name" value="ACT"/>
    <property type="match status" value="1"/>
</dbReference>
<keyword evidence="5 9" id="KW-0057">Aromatic amino acid biosynthesis</keyword>
<dbReference type="Proteomes" id="UP001235840">
    <property type="component" value="Unassembled WGS sequence"/>
</dbReference>
<keyword evidence="13" id="KW-1185">Reference proteome</keyword>
<proteinExistence type="predicted"/>
<organism evidence="12 13">
    <name type="scientific">Caldalkalibacillus horti</name>
    <dbReference type="NCBI Taxonomy" id="77523"/>
    <lineage>
        <taxon>Bacteria</taxon>
        <taxon>Bacillati</taxon>
        <taxon>Bacillota</taxon>
        <taxon>Bacilli</taxon>
        <taxon>Bacillales</taxon>
        <taxon>Bacillaceae</taxon>
        <taxon>Caldalkalibacillus</taxon>
    </lineage>
</organism>
<dbReference type="PROSITE" id="PS51171">
    <property type="entry name" value="PREPHENATE_DEHYDR_3"/>
    <property type="match status" value="1"/>
</dbReference>
<evidence type="ECO:0000256" key="3">
    <source>
        <dbReference type="ARBA" id="ARBA00021872"/>
    </source>
</evidence>
<keyword evidence="6 9" id="KW-0584">Phenylalanine biosynthesis</keyword>
<evidence type="ECO:0000259" key="10">
    <source>
        <dbReference type="PROSITE" id="PS51171"/>
    </source>
</evidence>
<dbReference type="RefSeq" id="WP_307389612.1">
    <property type="nucleotide sequence ID" value="NZ_BAAADK010000009.1"/>
</dbReference>
<evidence type="ECO:0000256" key="5">
    <source>
        <dbReference type="ARBA" id="ARBA00023141"/>
    </source>
</evidence>
<dbReference type="Pfam" id="PF00800">
    <property type="entry name" value="PDT"/>
    <property type="match status" value="1"/>
</dbReference>
<dbReference type="SUPFAM" id="SSF53850">
    <property type="entry name" value="Periplasmic binding protein-like II"/>
    <property type="match status" value="1"/>
</dbReference>
<dbReference type="PANTHER" id="PTHR21022:SF19">
    <property type="entry name" value="PREPHENATE DEHYDRATASE-RELATED"/>
    <property type="match status" value="1"/>
</dbReference>
<evidence type="ECO:0000313" key="13">
    <source>
        <dbReference type="Proteomes" id="UP001235840"/>
    </source>
</evidence>
<dbReference type="Gene3D" id="3.30.70.260">
    <property type="match status" value="1"/>
</dbReference>
<evidence type="ECO:0000256" key="2">
    <source>
        <dbReference type="ARBA" id="ARBA00013147"/>
    </source>
</evidence>
<comment type="pathway">
    <text evidence="1 9">Amino-acid biosynthesis; L-phenylalanine biosynthesis; phenylpyruvate from prephenate: step 1/1.</text>
</comment>
<evidence type="ECO:0000256" key="7">
    <source>
        <dbReference type="ARBA" id="ARBA00023239"/>
    </source>
</evidence>
<comment type="catalytic activity">
    <reaction evidence="8 9">
        <text>prephenate + H(+) = 3-phenylpyruvate + CO2 + H2O</text>
        <dbReference type="Rhea" id="RHEA:21648"/>
        <dbReference type="ChEBI" id="CHEBI:15377"/>
        <dbReference type="ChEBI" id="CHEBI:15378"/>
        <dbReference type="ChEBI" id="CHEBI:16526"/>
        <dbReference type="ChEBI" id="CHEBI:18005"/>
        <dbReference type="ChEBI" id="CHEBI:29934"/>
        <dbReference type="EC" id="4.2.1.51"/>
    </reaction>
</comment>
<feature type="domain" description="ACT" evidence="11">
    <location>
        <begin position="232"/>
        <end position="309"/>
    </location>
</feature>
<accession>A0ABT9VTE3</accession>
<protein>
    <recommendedName>
        <fullName evidence="3 9">Prephenate dehydratase</fullName>
        <shortName evidence="9">PDT</shortName>
        <ecNumber evidence="2 9">4.2.1.51</ecNumber>
    </recommendedName>
</protein>
<evidence type="ECO:0000256" key="1">
    <source>
        <dbReference type="ARBA" id="ARBA00004741"/>
    </source>
</evidence>
<dbReference type="SUPFAM" id="SSF55021">
    <property type="entry name" value="ACT-like"/>
    <property type="match status" value="1"/>
</dbReference>
<evidence type="ECO:0000256" key="6">
    <source>
        <dbReference type="ARBA" id="ARBA00023222"/>
    </source>
</evidence>
<dbReference type="PROSITE" id="PS00858">
    <property type="entry name" value="PREPHENATE_DEHYDR_2"/>
    <property type="match status" value="1"/>
</dbReference>
<dbReference type="InterPro" id="IPR008242">
    <property type="entry name" value="Chor_mutase/pphenate_deHydtase"/>
</dbReference>
<evidence type="ECO:0000259" key="11">
    <source>
        <dbReference type="PROSITE" id="PS51671"/>
    </source>
</evidence>
<dbReference type="GO" id="GO:0004664">
    <property type="term" value="F:prephenate dehydratase activity"/>
    <property type="evidence" value="ECO:0007669"/>
    <property type="project" value="UniProtKB-EC"/>
</dbReference>
<dbReference type="InterPro" id="IPR001086">
    <property type="entry name" value="Preph_deHydtase"/>
</dbReference>
<dbReference type="InterPro" id="IPR002912">
    <property type="entry name" value="ACT_dom"/>
</dbReference>
<name>A0ABT9VTE3_9BACI</name>
<keyword evidence="4 9" id="KW-0028">Amino-acid biosynthesis</keyword>
<dbReference type="InterPro" id="IPR018528">
    <property type="entry name" value="Preph_deHydtase_CS"/>
</dbReference>
<comment type="caution">
    <text evidence="12">The sequence shown here is derived from an EMBL/GenBank/DDBJ whole genome shotgun (WGS) entry which is preliminary data.</text>
</comment>
<evidence type="ECO:0000313" key="12">
    <source>
        <dbReference type="EMBL" id="MDQ0164261.1"/>
    </source>
</evidence>
<dbReference type="EC" id="4.2.1.51" evidence="2 9"/>
<feature type="domain" description="Prephenate dehydratase" evidence="10">
    <location>
        <begin position="2"/>
        <end position="192"/>
    </location>
</feature>
<evidence type="ECO:0000256" key="4">
    <source>
        <dbReference type="ARBA" id="ARBA00022605"/>
    </source>
</evidence>
<dbReference type="EMBL" id="JAUSTY010000001">
    <property type="protein sequence ID" value="MDQ0164261.1"/>
    <property type="molecule type" value="Genomic_DNA"/>
</dbReference>
<sequence length="315" mass="35926">MKIAYLGPRGTFTEQAVQALLAQINEISKVDQIEYIPKKTIPDCLVACKNKEVQYALVPIENSIEGSVNMTLDWIIHEGKIPIQAEYTLPIQQSALIHPQFNPASLDEVEKVFSHPQAIAQCHHFLREHCPGSEWIYMKSTAEAVEHVSKNPQEKWLAIGTSIAAKNYNLSIYQESIQDYDNNHTRFVLLGEDPLVEKQDFQDWLTSQKETESQEEDEVQKSEEGFTCKSSLLITQPENFPGTLYQVLAAFSWRRLDLTRIESRPTKKALGSYFFLIDLVHPIDDILLPGAIAEVEALGFQVRVLGRYPCFFKKR</sequence>
<evidence type="ECO:0000256" key="9">
    <source>
        <dbReference type="RuleBase" id="RU361254"/>
    </source>
</evidence>
<dbReference type="NCBIfam" id="NF008865">
    <property type="entry name" value="PRK11898.1"/>
    <property type="match status" value="1"/>
</dbReference>
<dbReference type="CDD" id="cd04905">
    <property type="entry name" value="ACT_CM-PDT"/>
    <property type="match status" value="1"/>
</dbReference>
<dbReference type="PANTHER" id="PTHR21022">
    <property type="entry name" value="PREPHENATE DEHYDRATASE P PROTEIN"/>
    <property type="match status" value="1"/>
</dbReference>
<dbReference type="CDD" id="cd13633">
    <property type="entry name" value="PBP2_Sa-PDT_like"/>
    <property type="match status" value="1"/>
</dbReference>
<gene>
    <name evidence="9" type="primary">pheA</name>
    <name evidence="12" type="ORF">J2S11_000160</name>
</gene>
<evidence type="ECO:0000256" key="8">
    <source>
        <dbReference type="ARBA" id="ARBA00047848"/>
    </source>
</evidence>